<keyword evidence="8" id="KW-1185">Reference proteome</keyword>
<protein>
    <submittedName>
        <fullName evidence="7">MBL fold metallo-hydrolase</fullName>
    </submittedName>
</protein>
<evidence type="ECO:0000256" key="3">
    <source>
        <dbReference type="ARBA" id="ARBA00022801"/>
    </source>
</evidence>
<gene>
    <name evidence="7" type="ORF">GCM10007898_25970</name>
</gene>
<comment type="caution">
    <text evidence="7">The sequence shown here is derived from an EMBL/GenBank/DDBJ whole genome shotgun (WGS) entry which is preliminary data.</text>
</comment>
<reference evidence="8" key="1">
    <citation type="journal article" date="2019" name="Int. J. Syst. Evol. Microbiol.">
        <title>The Global Catalogue of Microorganisms (GCM) 10K type strain sequencing project: providing services to taxonomists for standard genome sequencing and annotation.</title>
        <authorList>
            <consortium name="The Broad Institute Genomics Platform"/>
            <consortium name="The Broad Institute Genome Sequencing Center for Infectious Disease"/>
            <person name="Wu L."/>
            <person name="Ma J."/>
        </authorList>
    </citation>
    <scope>NUCLEOTIDE SEQUENCE [LARGE SCALE GENOMIC DNA]</scope>
    <source>
        <strain evidence="8">NBRC 111981</strain>
    </source>
</reference>
<keyword evidence="4" id="KW-0862">Zinc</keyword>
<organism evidence="7 8">
    <name type="scientific">Dyella flagellata</name>
    <dbReference type="NCBI Taxonomy" id="1867833"/>
    <lineage>
        <taxon>Bacteria</taxon>
        <taxon>Pseudomonadati</taxon>
        <taxon>Pseudomonadota</taxon>
        <taxon>Gammaproteobacteria</taxon>
        <taxon>Lysobacterales</taxon>
        <taxon>Rhodanobacteraceae</taxon>
        <taxon>Dyella</taxon>
    </lineage>
</organism>
<evidence type="ECO:0000256" key="1">
    <source>
        <dbReference type="ARBA" id="ARBA00007749"/>
    </source>
</evidence>
<dbReference type="InterPro" id="IPR001279">
    <property type="entry name" value="Metallo-B-lactamas"/>
</dbReference>
<dbReference type="InterPro" id="IPR051013">
    <property type="entry name" value="MBL_superfamily_lactonases"/>
</dbReference>
<dbReference type="Pfam" id="PF00753">
    <property type="entry name" value="Lactamase_B"/>
    <property type="match status" value="1"/>
</dbReference>
<keyword evidence="5" id="KW-0732">Signal</keyword>
<dbReference type="PANTHER" id="PTHR42978">
    <property type="entry name" value="QUORUM-QUENCHING LACTONASE YTNP-RELATED-RELATED"/>
    <property type="match status" value="1"/>
</dbReference>
<dbReference type="Proteomes" id="UP001156627">
    <property type="component" value="Unassembled WGS sequence"/>
</dbReference>
<dbReference type="EMBL" id="BSOA01000028">
    <property type="protein sequence ID" value="GLQ89025.1"/>
    <property type="molecule type" value="Genomic_DNA"/>
</dbReference>
<evidence type="ECO:0000313" key="7">
    <source>
        <dbReference type="EMBL" id="GLQ89025.1"/>
    </source>
</evidence>
<dbReference type="PANTHER" id="PTHR42978:SF6">
    <property type="entry name" value="QUORUM-QUENCHING LACTONASE YTNP-RELATED"/>
    <property type="match status" value="1"/>
</dbReference>
<evidence type="ECO:0000256" key="4">
    <source>
        <dbReference type="ARBA" id="ARBA00022833"/>
    </source>
</evidence>
<dbReference type="SUPFAM" id="SSF56281">
    <property type="entry name" value="Metallo-hydrolase/oxidoreductase"/>
    <property type="match status" value="1"/>
</dbReference>
<keyword evidence="3" id="KW-0378">Hydrolase</keyword>
<comment type="similarity">
    <text evidence="1">Belongs to the metallo-beta-lactamase superfamily.</text>
</comment>
<proteinExistence type="inferred from homology"/>
<feature type="chain" id="PRO_5046692068" evidence="5">
    <location>
        <begin position="28"/>
        <end position="316"/>
    </location>
</feature>
<dbReference type="Gene3D" id="3.60.15.10">
    <property type="entry name" value="Ribonuclease Z/Hydroxyacylglutathione hydrolase-like"/>
    <property type="match status" value="1"/>
</dbReference>
<feature type="signal peptide" evidence="5">
    <location>
        <begin position="1"/>
        <end position="27"/>
    </location>
</feature>
<evidence type="ECO:0000256" key="2">
    <source>
        <dbReference type="ARBA" id="ARBA00022723"/>
    </source>
</evidence>
<keyword evidence="2" id="KW-0479">Metal-binding</keyword>
<evidence type="ECO:0000313" key="8">
    <source>
        <dbReference type="Proteomes" id="UP001156627"/>
    </source>
</evidence>
<dbReference type="RefSeq" id="WP_284332469.1">
    <property type="nucleotide sequence ID" value="NZ_BSOA01000028.1"/>
</dbReference>
<sequence>MKFRTLTMLGATITLALLSQQAAIASAAQATSAGQYRFELGDLHVISLDAGTVPLDAHTLLKGVATAQMDKLLTQASLSNPVDSSINAFLIVEGSHRILIDTGPGDFFGPGDSGKLMASLKAVGVEPGDIDDILLTHLHPDHEGGLVHAGRAVFPHATVFVGKPDVDLFLAKQSQSGADGVDKALFQQASVALAPYMASGRLKPFSGQTEVLPGITAIPAPGHTPGHSIYRVQSKGQTMSFIGDLIHIAAIQFPNPAVTIIYDVDQSRAARQRTERFNAFVASHQLVAGAHLAFPGVGYIEGQGSAYRFVPLDQPH</sequence>
<accession>A0ABQ5XEQ9</accession>
<evidence type="ECO:0000256" key="5">
    <source>
        <dbReference type="SAM" id="SignalP"/>
    </source>
</evidence>
<dbReference type="InterPro" id="IPR036866">
    <property type="entry name" value="RibonucZ/Hydroxyglut_hydro"/>
</dbReference>
<dbReference type="SMART" id="SM00849">
    <property type="entry name" value="Lactamase_B"/>
    <property type="match status" value="1"/>
</dbReference>
<feature type="domain" description="Metallo-beta-lactamase" evidence="6">
    <location>
        <begin position="85"/>
        <end position="284"/>
    </location>
</feature>
<evidence type="ECO:0000259" key="6">
    <source>
        <dbReference type="SMART" id="SM00849"/>
    </source>
</evidence>
<name>A0ABQ5XEQ9_9GAMM</name>
<dbReference type="CDD" id="cd07720">
    <property type="entry name" value="OPHC2-like_MBL-fold"/>
    <property type="match status" value="1"/>
</dbReference>